<dbReference type="AlphaFoldDB" id="A0A9D2CMT7"/>
<organism evidence="1 2">
    <name type="scientific">Candidatus Companilactobacillus pullicola</name>
    <dbReference type="NCBI Taxonomy" id="2838523"/>
    <lineage>
        <taxon>Bacteria</taxon>
        <taxon>Bacillati</taxon>
        <taxon>Bacillota</taxon>
        <taxon>Bacilli</taxon>
        <taxon>Lactobacillales</taxon>
        <taxon>Lactobacillaceae</taxon>
        <taxon>Companilactobacillus</taxon>
    </lineage>
</organism>
<comment type="caution">
    <text evidence="1">The sequence shown here is derived from an EMBL/GenBank/DDBJ whole genome shotgun (WGS) entry which is preliminary data.</text>
</comment>
<reference evidence="1" key="1">
    <citation type="journal article" date="2021" name="PeerJ">
        <title>Extensive microbial diversity within the chicken gut microbiome revealed by metagenomics and culture.</title>
        <authorList>
            <person name="Gilroy R."/>
            <person name="Ravi A."/>
            <person name="Getino M."/>
            <person name="Pursley I."/>
            <person name="Horton D.L."/>
            <person name="Alikhan N.F."/>
            <person name="Baker D."/>
            <person name="Gharbi K."/>
            <person name="Hall N."/>
            <person name="Watson M."/>
            <person name="Adriaenssens E.M."/>
            <person name="Foster-Nyarko E."/>
            <person name="Jarju S."/>
            <person name="Secka A."/>
            <person name="Antonio M."/>
            <person name="Oren A."/>
            <person name="Chaudhuri R.R."/>
            <person name="La Ragione R."/>
            <person name="Hildebrand F."/>
            <person name="Pallen M.J."/>
        </authorList>
    </citation>
    <scope>NUCLEOTIDE SEQUENCE</scope>
    <source>
        <strain evidence="1">3204</strain>
    </source>
</reference>
<gene>
    <name evidence="1" type="ORF">H9820_01905</name>
</gene>
<name>A0A9D2CMT7_9LACO</name>
<evidence type="ECO:0000313" key="2">
    <source>
        <dbReference type="Proteomes" id="UP000824013"/>
    </source>
</evidence>
<dbReference type="Gene3D" id="3.40.50.300">
    <property type="entry name" value="P-loop containing nucleotide triphosphate hydrolases"/>
    <property type="match status" value="1"/>
</dbReference>
<proteinExistence type="predicted"/>
<sequence length="168" mass="19507">MKKKLILIGGPMGVGKTILGKYLVEKKLNNAIFLDGDWCWYMHPWTFNEENKAMVLRNIQFLLNSYLANSQFETIVFVWVMHQQTIVDDILRGLQGDFDVYSYSLIPSEKELTKRFEKDIKQGVRSPEALPGAIDRIKMYQDVNSIKIDVTNREYPQVSEDILKNSNL</sequence>
<dbReference type="Pfam" id="PF13238">
    <property type="entry name" value="AAA_18"/>
    <property type="match status" value="1"/>
</dbReference>
<dbReference type="Proteomes" id="UP000824013">
    <property type="component" value="Unassembled WGS sequence"/>
</dbReference>
<evidence type="ECO:0000313" key="1">
    <source>
        <dbReference type="EMBL" id="HIY91682.1"/>
    </source>
</evidence>
<dbReference type="InterPro" id="IPR027417">
    <property type="entry name" value="P-loop_NTPase"/>
</dbReference>
<accession>A0A9D2CMT7</accession>
<dbReference type="SUPFAM" id="SSF52540">
    <property type="entry name" value="P-loop containing nucleoside triphosphate hydrolases"/>
    <property type="match status" value="1"/>
</dbReference>
<dbReference type="EMBL" id="DXCM01000018">
    <property type="protein sequence ID" value="HIY91682.1"/>
    <property type="molecule type" value="Genomic_DNA"/>
</dbReference>
<reference evidence="1" key="2">
    <citation type="submission" date="2021-04" db="EMBL/GenBank/DDBJ databases">
        <authorList>
            <person name="Gilroy R."/>
        </authorList>
    </citation>
    <scope>NUCLEOTIDE SEQUENCE</scope>
    <source>
        <strain evidence="1">3204</strain>
    </source>
</reference>
<protein>
    <submittedName>
        <fullName evidence="1">AAA family ATPase</fullName>
    </submittedName>
</protein>